<organism evidence="2">
    <name type="scientific">Cacopsylla melanoneura</name>
    <dbReference type="NCBI Taxonomy" id="428564"/>
    <lineage>
        <taxon>Eukaryota</taxon>
        <taxon>Metazoa</taxon>
        <taxon>Ecdysozoa</taxon>
        <taxon>Arthropoda</taxon>
        <taxon>Hexapoda</taxon>
        <taxon>Insecta</taxon>
        <taxon>Pterygota</taxon>
        <taxon>Neoptera</taxon>
        <taxon>Paraneoptera</taxon>
        <taxon>Hemiptera</taxon>
        <taxon>Sternorrhyncha</taxon>
        <taxon>Psylloidea</taxon>
        <taxon>Psyllidae</taxon>
        <taxon>Psyllinae</taxon>
        <taxon>Cacopsylla</taxon>
    </lineage>
</organism>
<reference evidence="2" key="1">
    <citation type="submission" date="2021-05" db="EMBL/GenBank/DDBJ databases">
        <authorList>
            <person name="Alioto T."/>
            <person name="Alioto T."/>
            <person name="Gomez Garrido J."/>
        </authorList>
    </citation>
    <scope>NUCLEOTIDE SEQUENCE</scope>
</reference>
<proteinExistence type="predicted"/>
<dbReference type="SUPFAM" id="SSF56672">
    <property type="entry name" value="DNA/RNA polymerases"/>
    <property type="match status" value="1"/>
</dbReference>
<dbReference type="GO" id="GO:0005524">
    <property type="term" value="F:ATP binding"/>
    <property type="evidence" value="ECO:0007669"/>
    <property type="project" value="InterPro"/>
</dbReference>
<dbReference type="AlphaFoldDB" id="A0A8D8ZJN9"/>
<dbReference type="GO" id="GO:0003968">
    <property type="term" value="F:RNA-directed RNA polymerase activity"/>
    <property type="evidence" value="ECO:0007669"/>
    <property type="project" value="InterPro"/>
</dbReference>
<sequence length="116" mass="13153">MNNIGAPNVLDRWKNVGELLQDPEHQEVVRKLEEELKEGKSSLGIFRAIGKREKKKHGEMKGSRMVAYLHIPMRYIESKYLSCLTGLTKPDILPMGVGGLGLHDLGMRLNEIWKSV</sequence>
<dbReference type="Gene3D" id="1.10.260.90">
    <property type="match status" value="1"/>
</dbReference>
<dbReference type="GO" id="GO:0071897">
    <property type="term" value="P:DNA biosynthetic process"/>
    <property type="evidence" value="ECO:0007669"/>
    <property type="project" value="UniProtKB-ARBA"/>
</dbReference>
<name>A0A8D8ZJN9_9HEMI</name>
<dbReference type="EMBL" id="HBUF01513352">
    <property type="protein sequence ID" value="CAG6747231.1"/>
    <property type="molecule type" value="Transcribed_RNA"/>
</dbReference>
<accession>A0A8D8ZJN9</accession>
<feature type="domain" description="RNA-directed RNA polymerase fingers/palm subdomains flavivirus" evidence="1">
    <location>
        <begin position="11"/>
        <end position="112"/>
    </location>
</feature>
<protein>
    <submittedName>
        <fullName evidence="2">Genome polyprotein</fullName>
    </submittedName>
</protein>
<evidence type="ECO:0000313" key="2">
    <source>
        <dbReference type="EMBL" id="CAG6747231.1"/>
    </source>
</evidence>
<dbReference type="InterPro" id="IPR043502">
    <property type="entry name" value="DNA/RNA_pol_sf"/>
</dbReference>
<evidence type="ECO:0000259" key="1">
    <source>
        <dbReference type="Pfam" id="PF00972"/>
    </source>
</evidence>
<dbReference type="Pfam" id="PF00972">
    <property type="entry name" value="Flavi_NS5"/>
    <property type="match status" value="1"/>
</dbReference>
<dbReference type="InterPro" id="IPR000208">
    <property type="entry name" value="Flavi_RdRp_fingers/palm"/>
</dbReference>